<dbReference type="Pfam" id="PF06723">
    <property type="entry name" value="MreB_Mbl"/>
    <property type="match status" value="1"/>
</dbReference>
<dbReference type="InterPro" id="IPR056546">
    <property type="entry name" value="MreB_MamK-like"/>
</dbReference>
<dbReference type="EMBL" id="LCCW01000042">
    <property type="protein sequence ID" value="KKS40358.1"/>
    <property type="molecule type" value="Genomic_DNA"/>
</dbReference>
<evidence type="ECO:0000256" key="1">
    <source>
        <dbReference type="ARBA" id="ARBA00022490"/>
    </source>
</evidence>
<proteinExistence type="inferred from homology"/>
<dbReference type="GO" id="GO:0005737">
    <property type="term" value="C:cytoplasm"/>
    <property type="evidence" value="ECO:0007669"/>
    <property type="project" value="UniProtKB-SubCell"/>
</dbReference>
<dbReference type="InterPro" id="IPR043129">
    <property type="entry name" value="ATPase_NBD"/>
</dbReference>
<evidence type="ECO:0000256" key="6">
    <source>
        <dbReference type="HAMAP-Rule" id="MF_02207"/>
    </source>
</evidence>
<dbReference type="Proteomes" id="UP000034516">
    <property type="component" value="Unassembled WGS sequence"/>
</dbReference>
<organism evidence="7 8">
    <name type="scientific">Candidatus Kuenenbacteria bacterium GW2011_GWA2_42_15</name>
    <dbReference type="NCBI Taxonomy" id="1618677"/>
    <lineage>
        <taxon>Bacteria</taxon>
        <taxon>Candidatus Kueneniibacteriota</taxon>
    </lineage>
</organism>
<keyword evidence="3 6" id="KW-0067">ATP-binding</keyword>
<name>A0A0G1BSB0_9BACT</name>
<evidence type="ECO:0000256" key="5">
    <source>
        <dbReference type="ARBA" id="ARBA00023458"/>
    </source>
</evidence>
<evidence type="ECO:0000256" key="3">
    <source>
        <dbReference type="ARBA" id="ARBA00022840"/>
    </source>
</evidence>
<comment type="similarity">
    <text evidence="5 6">Belongs to the FtsA/MreB family.</text>
</comment>
<comment type="subcellular location">
    <subcellularLocation>
        <location evidence="6">Cytoplasm</location>
    </subcellularLocation>
    <text evidence="6">Membrane-associated.</text>
</comment>
<dbReference type="SUPFAM" id="SSF53067">
    <property type="entry name" value="Actin-like ATPase domain"/>
    <property type="match status" value="2"/>
</dbReference>
<accession>A0A0G1BSB0</accession>
<comment type="subunit">
    <text evidence="6">Forms polymers.</text>
</comment>
<comment type="function">
    <text evidence="6">Forms membrane-associated dynamic filaments that are essential for cell shape determination. Acts by regulating cell wall synthesis and cell elongation, and thus cell shape. A feedback loop between cell geometry and MreB localization may maintain elongated cell shape by targeting cell wall growth to regions of negative cell wall curvature.</text>
</comment>
<sequence length="347" mass="37197">MRFNAIFKNFHSDIGIDLGTSNTLIYIKGKGIVVNEPSVVAINTRTDQILAIGEDAKKMVGKTPGHIITSKPLVEGIISDFEVAEQMLKYFINKFISSKLGFIINKPRIVIGIPLDVTEVEKKAVEDAALSAGAKEVFLVEEPMAAAIGARLPVQESTGNMIVDIGGGTTQIAVISLSGIVAWKSLRLAGDTLNKNIIQYIRENFNLLIGDATAEKVKLAIGSVFPGDRPVEMAVSGRDLINGLPKEIVITDGEVREAIARSVKTIVSNIKSTIEATPPELVADIYKRGIVLAGGGALLRGLDALVRQETRIPVAVIDDPLTCVVRGTGLILEDVENLKDVLLPSTR</sequence>
<dbReference type="HAMAP" id="MF_02207">
    <property type="entry name" value="MreB"/>
    <property type="match status" value="1"/>
</dbReference>
<keyword evidence="2 6" id="KW-0547">Nucleotide-binding</keyword>
<dbReference type="InterPro" id="IPR004753">
    <property type="entry name" value="MreB"/>
</dbReference>
<dbReference type="PRINTS" id="PR01652">
    <property type="entry name" value="SHAPEPROTEIN"/>
</dbReference>
<evidence type="ECO:0000256" key="2">
    <source>
        <dbReference type="ARBA" id="ARBA00022741"/>
    </source>
</evidence>
<comment type="caution">
    <text evidence="6">Lacks conserved residue(s) required for the propagation of feature annotation.</text>
</comment>
<gene>
    <name evidence="6" type="primary">mreB</name>
    <name evidence="7" type="ORF">UV02_C0042G0003</name>
</gene>
<comment type="caution">
    <text evidence="7">The sequence shown here is derived from an EMBL/GenBank/DDBJ whole genome shotgun (WGS) entry which is preliminary data.</text>
</comment>
<dbReference type="PATRIC" id="fig|1618677.3.peg.723"/>
<reference evidence="7 8" key="1">
    <citation type="journal article" date="2015" name="Nature">
        <title>rRNA introns, odd ribosomes, and small enigmatic genomes across a large radiation of phyla.</title>
        <authorList>
            <person name="Brown C.T."/>
            <person name="Hug L.A."/>
            <person name="Thomas B.C."/>
            <person name="Sharon I."/>
            <person name="Castelle C.J."/>
            <person name="Singh A."/>
            <person name="Wilkins M.J."/>
            <person name="Williams K.H."/>
            <person name="Banfield J.F."/>
        </authorList>
    </citation>
    <scope>NUCLEOTIDE SEQUENCE [LARGE SCALE GENOMIC DNA]</scope>
</reference>
<evidence type="ECO:0000256" key="4">
    <source>
        <dbReference type="ARBA" id="ARBA00022960"/>
    </source>
</evidence>
<dbReference type="AlphaFoldDB" id="A0A0G1BSB0"/>
<evidence type="ECO:0000313" key="8">
    <source>
        <dbReference type="Proteomes" id="UP000034516"/>
    </source>
</evidence>
<keyword evidence="4 6" id="KW-0133">Cell shape</keyword>
<dbReference type="PANTHER" id="PTHR42749:SF1">
    <property type="entry name" value="CELL SHAPE-DETERMINING PROTEIN MREB"/>
    <property type="match status" value="1"/>
</dbReference>
<dbReference type="Gene3D" id="3.30.420.40">
    <property type="match status" value="3"/>
</dbReference>
<dbReference type="NCBIfam" id="TIGR00904">
    <property type="entry name" value="mreB"/>
    <property type="match status" value="1"/>
</dbReference>
<dbReference type="CDD" id="cd10225">
    <property type="entry name" value="ASKHA_NBD_MreB-like"/>
    <property type="match status" value="1"/>
</dbReference>
<feature type="binding site" evidence="6">
    <location>
        <begin position="295"/>
        <end position="298"/>
    </location>
    <ligand>
        <name>ATP</name>
        <dbReference type="ChEBI" id="CHEBI:30616"/>
    </ligand>
</feature>
<feature type="binding site" evidence="6">
    <location>
        <begin position="167"/>
        <end position="169"/>
    </location>
    <ligand>
        <name>ATP</name>
        <dbReference type="ChEBI" id="CHEBI:30616"/>
    </ligand>
</feature>
<dbReference type="NCBIfam" id="NF010539">
    <property type="entry name" value="PRK13927.1"/>
    <property type="match status" value="1"/>
</dbReference>
<keyword evidence="1 6" id="KW-0963">Cytoplasm</keyword>
<dbReference type="GO" id="GO:0008360">
    <property type="term" value="P:regulation of cell shape"/>
    <property type="evidence" value="ECO:0007669"/>
    <property type="project" value="UniProtKB-UniRule"/>
</dbReference>
<dbReference type="PANTHER" id="PTHR42749">
    <property type="entry name" value="CELL SHAPE-DETERMINING PROTEIN MREB"/>
    <property type="match status" value="1"/>
</dbReference>
<dbReference type="GO" id="GO:0005524">
    <property type="term" value="F:ATP binding"/>
    <property type="evidence" value="ECO:0007669"/>
    <property type="project" value="UniProtKB-KW"/>
</dbReference>
<protein>
    <recommendedName>
        <fullName evidence="6">Cell shape-determining protein MreB</fullName>
    </recommendedName>
</protein>
<dbReference type="GO" id="GO:0000902">
    <property type="term" value="P:cell morphogenesis"/>
    <property type="evidence" value="ECO:0007669"/>
    <property type="project" value="InterPro"/>
</dbReference>
<feature type="binding site" evidence="6">
    <location>
        <begin position="215"/>
        <end position="218"/>
    </location>
    <ligand>
        <name>ATP</name>
        <dbReference type="ChEBI" id="CHEBI:30616"/>
    </ligand>
</feature>
<evidence type="ECO:0000313" key="7">
    <source>
        <dbReference type="EMBL" id="KKS40358.1"/>
    </source>
</evidence>